<feature type="domain" description="VOC" evidence="1">
    <location>
        <begin position="7"/>
        <end position="129"/>
    </location>
</feature>
<gene>
    <name evidence="2" type="ORF">MARPO_0140s0028</name>
</gene>
<sequence>MALPISCVNHISRNCSNLQEASKFYECLLGFVQIKRPGSFDFDGVWLFNYGIGIHLLQASGSKRSCHGEIDPRADHLSFQCAEDINVVEQKLQESGIKYIRRQVQEAGCFVDQLFFHDPDGFMIEVCNCDNLPVEPLVTGSLGISNSSSKQFFPSCSFTPFNSSVPSGLSLTT</sequence>
<organism evidence="2 3">
    <name type="scientific">Marchantia polymorpha</name>
    <name type="common">Common liverwort</name>
    <name type="synonym">Marchantia aquatica</name>
    <dbReference type="NCBI Taxonomy" id="3197"/>
    <lineage>
        <taxon>Eukaryota</taxon>
        <taxon>Viridiplantae</taxon>
        <taxon>Streptophyta</taxon>
        <taxon>Embryophyta</taxon>
        <taxon>Marchantiophyta</taxon>
        <taxon>Marchantiopsida</taxon>
        <taxon>Marchantiidae</taxon>
        <taxon>Marchantiales</taxon>
        <taxon>Marchantiaceae</taxon>
        <taxon>Marchantia</taxon>
    </lineage>
</organism>
<name>A0A2R6W6L6_MARPO</name>
<protein>
    <recommendedName>
        <fullName evidence="1">VOC domain-containing protein</fullName>
    </recommendedName>
</protein>
<dbReference type="OMA" id="QCESMAP"/>
<dbReference type="InterPro" id="IPR037523">
    <property type="entry name" value="VOC_core"/>
</dbReference>
<accession>A0A2R6W6L6</accession>
<dbReference type="InterPro" id="IPR004360">
    <property type="entry name" value="Glyas_Fos-R_dOase_dom"/>
</dbReference>
<dbReference type="EMBL" id="KZ772946">
    <property type="protein sequence ID" value="PTQ29498.1"/>
    <property type="molecule type" value="Genomic_DNA"/>
</dbReference>
<dbReference type="OrthoDB" id="16820at2759"/>
<proteinExistence type="predicted"/>
<dbReference type="Pfam" id="PF00903">
    <property type="entry name" value="Glyoxalase"/>
    <property type="match status" value="1"/>
</dbReference>
<evidence type="ECO:0000313" key="2">
    <source>
        <dbReference type="EMBL" id="PTQ29498.1"/>
    </source>
</evidence>
<dbReference type="PANTHER" id="PTHR46142:SF3">
    <property type="entry name" value="F18B13.24 PROTEIN"/>
    <property type="match status" value="1"/>
</dbReference>
<dbReference type="InterPro" id="IPR029068">
    <property type="entry name" value="Glyas_Bleomycin-R_OHBP_Dase"/>
</dbReference>
<dbReference type="AlphaFoldDB" id="A0A2R6W6L6"/>
<dbReference type="SUPFAM" id="SSF54593">
    <property type="entry name" value="Glyoxalase/Bleomycin resistance protein/Dihydroxybiphenyl dioxygenase"/>
    <property type="match status" value="1"/>
</dbReference>
<dbReference type="PROSITE" id="PS51819">
    <property type="entry name" value="VOC"/>
    <property type="match status" value="1"/>
</dbReference>
<dbReference type="Gene3D" id="3.10.180.10">
    <property type="entry name" value="2,3-Dihydroxybiphenyl 1,2-Dioxygenase, domain 1"/>
    <property type="match status" value="1"/>
</dbReference>
<dbReference type="Proteomes" id="UP000244005">
    <property type="component" value="Unassembled WGS sequence"/>
</dbReference>
<reference evidence="3" key="1">
    <citation type="journal article" date="2017" name="Cell">
        <title>Insights into land plant evolution garnered from the Marchantia polymorpha genome.</title>
        <authorList>
            <person name="Bowman J.L."/>
            <person name="Kohchi T."/>
            <person name="Yamato K.T."/>
            <person name="Jenkins J."/>
            <person name="Shu S."/>
            <person name="Ishizaki K."/>
            <person name="Yamaoka S."/>
            <person name="Nishihama R."/>
            <person name="Nakamura Y."/>
            <person name="Berger F."/>
            <person name="Adam C."/>
            <person name="Aki S.S."/>
            <person name="Althoff F."/>
            <person name="Araki T."/>
            <person name="Arteaga-Vazquez M.A."/>
            <person name="Balasubrmanian S."/>
            <person name="Barry K."/>
            <person name="Bauer D."/>
            <person name="Boehm C.R."/>
            <person name="Briginshaw L."/>
            <person name="Caballero-Perez J."/>
            <person name="Catarino B."/>
            <person name="Chen F."/>
            <person name="Chiyoda S."/>
            <person name="Chovatia M."/>
            <person name="Davies K.M."/>
            <person name="Delmans M."/>
            <person name="Demura T."/>
            <person name="Dierschke T."/>
            <person name="Dolan L."/>
            <person name="Dorantes-Acosta A.E."/>
            <person name="Eklund D.M."/>
            <person name="Florent S.N."/>
            <person name="Flores-Sandoval E."/>
            <person name="Fujiyama A."/>
            <person name="Fukuzawa H."/>
            <person name="Galik B."/>
            <person name="Grimanelli D."/>
            <person name="Grimwood J."/>
            <person name="Grossniklaus U."/>
            <person name="Hamada T."/>
            <person name="Haseloff J."/>
            <person name="Hetherington A.J."/>
            <person name="Higo A."/>
            <person name="Hirakawa Y."/>
            <person name="Hundley H.N."/>
            <person name="Ikeda Y."/>
            <person name="Inoue K."/>
            <person name="Inoue S.I."/>
            <person name="Ishida S."/>
            <person name="Jia Q."/>
            <person name="Kakita M."/>
            <person name="Kanazawa T."/>
            <person name="Kawai Y."/>
            <person name="Kawashima T."/>
            <person name="Kennedy M."/>
            <person name="Kinose K."/>
            <person name="Kinoshita T."/>
            <person name="Kohara Y."/>
            <person name="Koide E."/>
            <person name="Komatsu K."/>
            <person name="Kopischke S."/>
            <person name="Kubo M."/>
            <person name="Kyozuka J."/>
            <person name="Lagercrantz U."/>
            <person name="Lin S.S."/>
            <person name="Lindquist E."/>
            <person name="Lipzen A.M."/>
            <person name="Lu C.W."/>
            <person name="De Luna E."/>
            <person name="Martienssen R.A."/>
            <person name="Minamino N."/>
            <person name="Mizutani M."/>
            <person name="Mizutani M."/>
            <person name="Mochizuki N."/>
            <person name="Monte I."/>
            <person name="Mosher R."/>
            <person name="Nagasaki H."/>
            <person name="Nakagami H."/>
            <person name="Naramoto S."/>
            <person name="Nishitani K."/>
            <person name="Ohtani M."/>
            <person name="Okamoto T."/>
            <person name="Okumura M."/>
            <person name="Phillips J."/>
            <person name="Pollak B."/>
            <person name="Reinders A."/>
            <person name="Rovekamp M."/>
            <person name="Sano R."/>
            <person name="Sawa S."/>
            <person name="Schmid M.W."/>
            <person name="Shirakawa M."/>
            <person name="Solano R."/>
            <person name="Spunde A."/>
            <person name="Suetsugu N."/>
            <person name="Sugano S."/>
            <person name="Sugiyama A."/>
            <person name="Sun R."/>
            <person name="Suzuki Y."/>
            <person name="Takenaka M."/>
            <person name="Takezawa D."/>
            <person name="Tomogane H."/>
            <person name="Tsuzuki M."/>
            <person name="Ueda T."/>
            <person name="Umeda M."/>
            <person name="Ward J.M."/>
            <person name="Watanabe Y."/>
            <person name="Yazaki K."/>
            <person name="Yokoyama R."/>
            <person name="Yoshitake Y."/>
            <person name="Yotsui I."/>
            <person name="Zachgo S."/>
            <person name="Schmutz J."/>
        </authorList>
    </citation>
    <scope>NUCLEOTIDE SEQUENCE [LARGE SCALE GENOMIC DNA]</scope>
    <source>
        <strain evidence="3">Tak-1</strain>
    </source>
</reference>
<evidence type="ECO:0000313" key="3">
    <source>
        <dbReference type="Proteomes" id="UP000244005"/>
    </source>
</evidence>
<dbReference type="CDD" id="cd07245">
    <property type="entry name" value="VOC_like"/>
    <property type="match status" value="1"/>
</dbReference>
<keyword evidence="3" id="KW-1185">Reference proteome</keyword>
<dbReference type="PANTHER" id="PTHR46142">
    <property type="match status" value="1"/>
</dbReference>
<dbReference type="Gramene" id="Mp3g18130.1">
    <property type="protein sequence ID" value="Mp3g18130.1.cds1"/>
    <property type="gene ID" value="Mp3g18130"/>
</dbReference>
<evidence type="ECO:0000259" key="1">
    <source>
        <dbReference type="PROSITE" id="PS51819"/>
    </source>
</evidence>